<reference evidence="2 3" key="1">
    <citation type="submission" date="2022-12" db="EMBL/GenBank/DDBJ databases">
        <title>Chitinophagaceae gen. sp. nov., a new member of the family Chitinophagaceae, isolated from soil in a chemical factory.</title>
        <authorList>
            <person name="Ke Z."/>
        </authorList>
    </citation>
    <scope>NUCLEOTIDE SEQUENCE [LARGE SCALE GENOMIC DNA]</scope>
    <source>
        <strain evidence="2 3">LY-5</strain>
    </source>
</reference>
<dbReference type="RefSeq" id="WP_407033034.1">
    <property type="nucleotide sequence ID" value="NZ_JAQGEF010000040.1"/>
</dbReference>
<keyword evidence="1" id="KW-0732">Signal</keyword>
<dbReference type="EMBL" id="JAQGEF010000040">
    <property type="protein sequence ID" value="MDA3616703.1"/>
    <property type="molecule type" value="Genomic_DNA"/>
</dbReference>
<accession>A0ABT4UPK3</accession>
<evidence type="ECO:0000256" key="1">
    <source>
        <dbReference type="SAM" id="SignalP"/>
    </source>
</evidence>
<name>A0ABT4UPK3_9BACT</name>
<feature type="signal peptide" evidence="1">
    <location>
        <begin position="1"/>
        <end position="21"/>
    </location>
</feature>
<comment type="caution">
    <text evidence="2">The sequence shown here is derived from an EMBL/GenBank/DDBJ whole genome shotgun (WGS) entry which is preliminary data.</text>
</comment>
<protein>
    <submittedName>
        <fullName evidence="2">Uncharacterized protein</fullName>
    </submittedName>
</protein>
<evidence type="ECO:0000313" key="3">
    <source>
        <dbReference type="Proteomes" id="UP001210231"/>
    </source>
</evidence>
<sequence>MKKKIVITIITIAALAFNGRAASDSLSARIAHRMQDSLALSDEQKNSIYTINVLLQQRKQAARNKETDITVLKAVFQEIENSRDSLYLPVLGQNKYNQYKQKKTILLRNN</sequence>
<evidence type="ECO:0000313" key="2">
    <source>
        <dbReference type="EMBL" id="MDA3616703.1"/>
    </source>
</evidence>
<feature type="chain" id="PRO_5046704254" evidence="1">
    <location>
        <begin position="22"/>
        <end position="110"/>
    </location>
</feature>
<proteinExistence type="predicted"/>
<keyword evidence="3" id="KW-1185">Reference proteome</keyword>
<organism evidence="2 3">
    <name type="scientific">Polluticaenibacter yanchengensis</name>
    <dbReference type="NCBI Taxonomy" id="3014562"/>
    <lineage>
        <taxon>Bacteria</taxon>
        <taxon>Pseudomonadati</taxon>
        <taxon>Bacteroidota</taxon>
        <taxon>Chitinophagia</taxon>
        <taxon>Chitinophagales</taxon>
        <taxon>Chitinophagaceae</taxon>
        <taxon>Polluticaenibacter</taxon>
    </lineage>
</organism>
<gene>
    <name evidence="2" type="ORF">O3P16_17965</name>
</gene>
<dbReference type="Proteomes" id="UP001210231">
    <property type="component" value="Unassembled WGS sequence"/>
</dbReference>